<dbReference type="InterPro" id="IPR050289">
    <property type="entry name" value="TorD/DmsD_chaperones"/>
</dbReference>
<sequence length="194" mass="21136">MNDFSIVCRLLGSLFARQPQDPLLDPLFTLLQNNQLQQYWPLEQDALLARLQAGAGDRGALAQDYQGLFAAEGAVATQRSAYVADAEESQVRDFLLQRGMPLGAGAADSFGQLLLAASWLEDQGQRDEVLAQASLFDVYLMPWAAQFLGKVEAHARTPFYRTLAELTREALQALRDDLAEDEEGTASDADGGAA</sequence>
<dbReference type="Gene3D" id="1.10.3480.10">
    <property type="entry name" value="TorD-like"/>
    <property type="match status" value="1"/>
</dbReference>
<reference evidence="2 3" key="1">
    <citation type="journal article" date="2012" name="PLoS ONE">
        <title>Edwardsiella comparative phylogenomics reveal the new intra/inter-species taxonomic relationships, virulence evolution and niche adaptation mechanisms.</title>
        <authorList>
            <person name="Yang M."/>
            <person name="Lv Y."/>
            <person name="Xiao J."/>
            <person name="Wu H."/>
            <person name="Zheng H."/>
            <person name="Liu Q."/>
            <person name="Zhang Y."/>
            <person name="Wang Q."/>
        </authorList>
    </citation>
    <scope>NUCLEOTIDE SEQUENCE [LARGE SCALE GENOMIC DNA]</scope>
    <source>
        <strain evidence="3">080813</strain>
    </source>
</reference>
<dbReference type="PANTHER" id="PTHR34227">
    <property type="entry name" value="CHAPERONE PROTEIN YCDY"/>
    <property type="match status" value="1"/>
</dbReference>
<dbReference type="SUPFAM" id="SSF89155">
    <property type="entry name" value="TorD-like"/>
    <property type="match status" value="1"/>
</dbReference>
<dbReference type="PANTHER" id="PTHR34227:SF12">
    <property type="entry name" value="CHAPERONE PROTEIN YCDY"/>
    <property type="match status" value="1"/>
</dbReference>
<evidence type="ECO:0000313" key="2">
    <source>
        <dbReference type="EMBL" id="AIJ09840.1"/>
    </source>
</evidence>
<dbReference type="InterPro" id="IPR036411">
    <property type="entry name" value="TorD-like_sf"/>
</dbReference>
<accession>A0A076LMW7</accession>
<gene>
    <name evidence="2" type="ORF">ETEE_3418</name>
</gene>
<dbReference type="RefSeq" id="WP_034165170.1">
    <property type="nucleotide sequence ID" value="NZ_CP006664.1"/>
</dbReference>
<dbReference type="HOGENOM" id="CLU_077650_7_2_6"/>
<dbReference type="AlphaFoldDB" id="A0A076LMW7"/>
<dbReference type="PIRSF" id="PIRSF004690">
    <property type="entry name" value="DmsD"/>
    <property type="match status" value="1"/>
</dbReference>
<proteinExistence type="predicted"/>
<keyword evidence="1" id="KW-0143">Chaperone</keyword>
<dbReference type="EMBL" id="CP006664">
    <property type="protein sequence ID" value="AIJ09840.1"/>
    <property type="molecule type" value="Genomic_DNA"/>
</dbReference>
<organism evidence="2 3">
    <name type="scientific">Edwardsiella anguillarum ET080813</name>
    <dbReference type="NCBI Taxonomy" id="667120"/>
    <lineage>
        <taxon>Bacteria</taxon>
        <taxon>Pseudomonadati</taxon>
        <taxon>Pseudomonadota</taxon>
        <taxon>Gammaproteobacteria</taxon>
        <taxon>Enterobacterales</taxon>
        <taxon>Hafniaceae</taxon>
        <taxon>Edwardsiella</taxon>
    </lineage>
</organism>
<evidence type="ECO:0000256" key="1">
    <source>
        <dbReference type="ARBA" id="ARBA00023186"/>
    </source>
</evidence>
<dbReference type="Proteomes" id="UP000028681">
    <property type="component" value="Chromosome"/>
</dbReference>
<dbReference type="Pfam" id="PF02613">
    <property type="entry name" value="Nitrate_red_del"/>
    <property type="match status" value="1"/>
</dbReference>
<evidence type="ECO:0000313" key="3">
    <source>
        <dbReference type="Proteomes" id="UP000028681"/>
    </source>
</evidence>
<dbReference type="GeneID" id="33940856"/>
<dbReference type="InterPro" id="IPR020945">
    <property type="entry name" value="DMSO/NO3_reduct_chaperone"/>
</dbReference>
<protein>
    <submittedName>
        <fullName evidence="2">Cytoplasmic chaperone TorD family protein</fullName>
    </submittedName>
</protein>
<dbReference type="InterPro" id="IPR026269">
    <property type="entry name" value="DmsD-type"/>
</dbReference>
<dbReference type="KEGG" id="ete:ETEE_3418"/>
<name>A0A076LMW7_9GAMM</name>